<evidence type="ECO:0000256" key="6">
    <source>
        <dbReference type="ARBA" id="ARBA00022692"/>
    </source>
</evidence>
<dbReference type="GO" id="GO:0016705">
    <property type="term" value="F:oxidoreductase activity, acting on paired donors, with incorporation or reduction of molecular oxygen"/>
    <property type="evidence" value="ECO:0007669"/>
    <property type="project" value="InterPro"/>
</dbReference>
<keyword evidence="12" id="KW-0472">Membrane</keyword>
<name>A0A0C9T7D3_PLICR</name>
<evidence type="ECO:0000256" key="1">
    <source>
        <dbReference type="ARBA" id="ARBA00001971"/>
    </source>
</evidence>
<dbReference type="AlphaFoldDB" id="A0A0C9T7D3"/>
<evidence type="ECO:0008006" key="16">
    <source>
        <dbReference type="Google" id="ProtNLM"/>
    </source>
</evidence>
<dbReference type="PRINTS" id="PR00385">
    <property type="entry name" value="P450"/>
</dbReference>
<evidence type="ECO:0000256" key="9">
    <source>
        <dbReference type="ARBA" id="ARBA00023002"/>
    </source>
</evidence>
<dbReference type="GO" id="GO:0020037">
    <property type="term" value="F:heme binding"/>
    <property type="evidence" value="ECO:0007669"/>
    <property type="project" value="InterPro"/>
</dbReference>
<dbReference type="InterPro" id="IPR002401">
    <property type="entry name" value="Cyt_P450_E_grp-I"/>
</dbReference>
<gene>
    <name evidence="14" type="ORF">PLICRDRAFT_179774</name>
</gene>
<keyword evidence="5 13" id="KW-0349">Heme</keyword>
<organism evidence="14 15">
    <name type="scientific">Plicaturopsis crispa FD-325 SS-3</name>
    <dbReference type="NCBI Taxonomy" id="944288"/>
    <lineage>
        <taxon>Eukaryota</taxon>
        <taxon>Fungi</taxon>
        <taxon>Dikarya</taxon>
        <taxon>Basidiomycota</taxon>
        <taxon>Agaricomycotina</taxon>
        <taxon>Agaricomycetes</taxon>
        <taxon>Agaricomycetidae</taxon>
        <taxon>Amylocorticiales</taxon>
        <taxon>Amylocorticiaceae</taxon>
        <taxon>Plicatura</taxon>
        <taxon>Plicaturopsis crispa</taxon>
    </lineage>
</organism>
<evidence type="ECO:0000256" key="10">
    <source>
        <dbReference type="ARBA" id="ARBA00023004"/>
    </source>
</evidence>
<dbReference type="Proteomes" id="UP000053263">
    <property type="component" value="Unassembled WGS sequence"/>
</dbReference>
<reference evidence="14 15" key="1">
    <citation type="submission" date="2014-06" db="EMBL/GenBank/DDBJ databases">
        <title>Evolutionary Origins and Diversification of the Mycorrhizal Mutualists.</title>
        <authorList>
            <consortium name="DOE Joint Genome Institute"/>
            <consortium name="Mycorrhizal Genomics Consortium"/>
            <person name="Kohler A."/>
            <person name="Kuo A."/>
            <person name="Nagy L.G."/>
            <person name="Floudas D."/>
            <person name="Copeland A."/>
            <person name="Barry K.W."/>
            <person name="Cichocki N."/>
            <person name="Veneault-Fourrey C."/>
            <person name="LaButti K."/>
            <person name="Lindquist E.A."/>
            <person name="Lipzen A."/>
            <person name="Lundell T."/>
            <person name="Morin E."/>
            <person name="Murat C."/>
            <person name="Riley R."/>
            <person name="Ohm R."/>
            <person name="Sun H."/>
            <person name="Tunlid A."/>
            <person name="Henrissat B."/>
            <person name="Grigoriev I.V."/>
            <person name="Hibbett D.S."/>
            <person name="Martin F."/>
        </authorList>
    </citation>
    <scope>NUCLEOTIDE SEQUENCE [LARGE SCALE GENOMIC DNA]</scope>
    <source>
        <strain evidence="14 15">FD-325 SS-3</strain>
    </source>
</reference>
<dbReference type="Gene3D" id="1.10.630.10">
    <property type="entry name" value="Cytochrome P450"/>
    <property type="match status" value="1"/>
</dbReference>
<dbReference type="InterPro" id="IPR001128">
    <property type="entry name" value="Cyt_P450"/>
</dbReference>
<accession>A0A0C9T7D3</accession>
<dbReference type="PANTHER" id="PTHR24305:SF166">
    <property type="entry name" value="CYTOCHROME P450 12A4, MITOCHONDRIAL-RELATED"/>
    <property type="match status" value="1"/>
</dbReference>
<keyword evidence="15" id="KW-1185">Reference proteome</keyword>
<keyword evidence="8" id="KW-1133">Transmembrane helix</keyword>
<evidence type="ECO:0000256" key="7">
    <source>
        <dbReference type="ARBA" id="ARBA00022723"/>
    </source>
</evidence>
<comment type="similarity">
    <text evidence="4">Belongs to the cytochrome P450 family.</text>
</comment>
<comment type="pathway">
    <text evidence="3">Secondary metabolite biosynthesis; terpenoid biosynthesis.</text>
</comment>
<evidence type="ECO:0000313" key="15">
    <source>
        <dbReference type="Proteomes" id="UP000053263"/>
    </source>
</evidence>
<evidence type="ECO:0000256" key="3">
    <source>
        <dbReference type="ARBA" id="ARBA00004721"/>
    </source>
</evidence>
<keyword evidence="7 13" id="KW-0479">Metal-binding</keyword>
<dbReference type="GO" id="GO:0016020">
    <property type="term" value="C:membrane"/>
    <property type="evidence" value="ECO:0007669"/>
    <property type="project" value="UniProtKB-SubCell"/>
</dbReference>
<dbReference type="PRINTS" id="PR00463">
    <property type="entry name" value="EP450I"/>
</dbReference>
<evidence type="ECO:0000256" key="2">
    <source>
        <dbReference type="ARBA" id="ARBA00004370"/>
    </source>
</evidence>
<dbReference type="HOGENOM" id="CLU_001570_5_11_1"/>
<comment type="cofactor">
    <cofactor evidence="1 13">
        <name>heme</name>
        <dbReference type="ChEBI" id="CHEBI:30413"/>
    </cofactor>
</comment>
<dbReference type="InterPro" id="IPR050121">
    <property type="entry name" value="Cytochrome_P450_monoxygenase"/>
</dbReference>
<dbReference type="GO" id="GO:0004497">
    <property type="term" value="F:monooxygenase activity"/>
    <property type="evidence" value="ECO:0007669"/>
    <property type="project" value="UniProtKB-KW"/>
</dbReference>
<feature type="binding site" description="axial binding residue" evidence="13">
    <location>
        <position position="447"/>
    </location>
    <ligand>
        <name>heme</name>
        <dbReference type="ChEBI" id="CHEBI:30413"/>
    </ligand>
    <ligandPart>
        <name>Fe</name>
        <dbReference type="ChEBI" id="CHEBI:18248"/>
    </ligandPart>
</feature>
<dbReference type="PANTHER" id="PTHR24305">
    <property type="entry name" value="CYTOCHROME P450"/>
    <property type="match status" value="1"/>
</dbReference>
<keyword evidence="11" id="KW-0503">Monooxygenase</keyword>
<evidence type="ECO:0000256" key="4">
    <source>
        <dbReference type="ARBA" id="ARBA00010617"/>
    </source>
</evidence>
<keyword evidence="9" id="KW-0560">Oxidoreductase</keyword>
<evidence type="ECO:0000256" key="8">
    <source>
        <dbReference type="ARBA" id="ARBA00022989"/>
    </source>
</evidence>
<sequence>MSFPPKSSRIATWLWGHELLAFENDANHMYSTWVRQFGPLFKIKAALFHPDIIIATDRAAVRHIYANSKTYIKTPAFRNQVAKILGKGLVWAEGDDHAFQRRILGPAFSAESIKGMANDVFECAEQLESLLVNHVRAYGEQGTLVNIFKYTSIPTLDIIGRVGFGHDFNAASLADFDPAAPETDAQTMIATWAGVMHKAYTFPAFLAPVIVRAVPAWLSARLSHTQAQNRISTTIARIAAPIVSAAQRGEHSGNGKDILSILTRAGKDSEGKLREELTDETIISNINTFIIAGQQTTADALNFTLLELAQHPEAQQKLRSELLASESNLDYDSVQEMPYLDAVVKEGLRLHSPLPQPERLALQDDVIPLSTPIHTASGEILHSIRISKGQAFYLPVITAQTDPSVWGPEAYTFIPERWLSPGGIPSQHELPHGWSGLLAFADGPRNCIGYRLAVMEMKVILAVLIRSLEFRDTGVPVRQRLLQTLSPMVNGEAGVLPLHVKIASA</sequence>
<dbReference type="InterPro" id="IPR036396">
    <property type="entry name" value="Cyt_P450_sf"/>
</dbReference>
<comment type="subcellular location">
    <subcellularLocation>
        <location evidence="2">Membrane</location>
    </subcellularLocation>
</comment>
<protein>
    <recommendedName>
        <fullName evidence="16">Cytochrome P450</fullName>
    </recommendedName>
</protein>
<dbReference type="OrthoDB" id="1470350at2759"/>
<dbReference type="GO" id="GO:0005506">
    <property type="term" value="F:iron ion binding"/>
    <property type="evidence" value="ECO:0007669"/>
    <property type="project" value="InterPro"/>
</dbReference>
<keyword evidence="10 13" id="KW-0408">Iron</keyword>
<dbReference type="Pfam" id="PF00067">
    <property type="entry name" value="p450"/>
    <property type="match status" value="1"/>
</dbReference>
<evidence type="ECO:0000256" key="5">
    <source>
        <dbReference type="ARBA" id="ARBA00022617"/>
    </source>
</evidence>
<evidence type="ECO:0000256" key="12">
    <source>
        <dbReference type="ARBA" id="ARBA00023136"/>
    </source>
</evidence>
<evidence type="ECO:0000313" key="14">
    <source>
        <dbReference type="EMBL" id="KII84093.1"/>
    </source>
</evidence>
<dbReference type="SUPFAM" id="SSF48264">
    <property type="entry name" value="Cytochrome P450"/>
    <property type="match status" value="1"/>
</dbReference>
<keyword evidence="6" id="KW-0812">Transmembrane</keyword>
<evidence type="ECO:0000256" key="13">
    <source>
        <dbReference type="PIRSR" id="PIRSR602401-1"/>
    </source>
</evidence>
<evidence type="ECO:0000256" key="11">
    <source>
        <dbReference type="ARBA" id="ARBA00023033"/>
    </source>
</evidence>
<proteinExistence type="inferred from homology"/>
<dbReference type="EMBL" id="KN832572">
    <property type="protein sequence ID" value="KII84093.1"/>
    <property type="molecule type" value="Genomic_DNA"/>
</dbReference>